<dbReference type="PRINTS" id="PR00420">
    <property type="entry name" value="RNGMNOXGNASE"/>
</dbReference>
<dbReference type="PANTHER" id="PTHR13789:SF309">
    <property type="entry name" value="PUTATIVE (AFU_ORTHOLOGUE AFUA_6G14510)-RELATED"/>
    <property type="match status" value="1"/>
</dbReference>
<evidence type="ECO:0000256" key="1">
    <source>
        <dbReference type="ARBA" id="ARBA00023002"/>
    </source>
</evidence>
<dbReference type="PANTHER" id="PTHR13789">
    <property type="entry name" value="MONOOXYGENASE"/>
    <property type="match status" value="1"/>
</dbReference>
<proteinExistence type="predicted"/>
<dbReference type="RefSeq" id="WP_153464255.1">
    <property type="nucleotide sequence ID" value="NZ_WBOF01000001.1"/>
</dbReference>
<evidence type="ECO:0000256" key="2">
    <source>
        <dbReference type="ARBA" id="ARBA00023033"/>
    </source>
</evidence>
<protein>
    <submittedName>
        <fullName evidence="4">FAD-dependent oxidoreductase</fullName>
    </submittedName>
</protein>
<dbReference type="Pfam" id="PF01494">
    <property type="entry name" value="FAD_binding_3"/>
    <property type="match status" value="1"/>
</dbReference>
<dbReference type="GO" id="GO:0004497">
    <property type="term" value="F:monooxygenase activity"/>
    <property type="evidence" value="ECO:0007669"/>
    <property type="project" value="UniProtKB-KW"/>
</dbReference>
<dbReference type="InterPro" id="IPR002938">
    <property type="entry name" value="FAD-bd"/>
</dbReference>
<evidence type="ECO:0000259" key="3">
    <source>
        <dbReference type="Pfam" id="PF01494"/>
    </source>
</evidence>
<keyword evidence="2" id="KW-0503">Monooxygenase</keyword>
<dbReference type="InterPro" id="IPR036188">
    <property type="entry name" value="FAD/NAD-bd_sf"/>
</dbReference>
<keyword evidence="1" id="KW-0560">Oxidoreductase</keyword>
<organism evidence="4 5">
    <name type="scientific">Streptomyces kaniharaensis</name>
    <dbReference type="NCBI Taxonomy" id="212423"/>
    <lineage>
        <taxon>Bacteria</taxon>
        <taxon>Bacillati</taxon>
        <taxon>Actinomycetota</taxon>
        <taxon>Actinomycetes</taxon>
        <taxon>Kitasatosporales</taxon>
        <taxon>Streptomycetaceae</taxon>
        <taxon>Streptomyces</taxon>
    </lineage>
</organism>
<dbReference type="SUPFAM" id="SSF51905">
    <property type="entry name" value="FAD/NAD(P)-binding domain"/>
    <property type="match status" value="1"/>
</dbReference>
<dbReference type="GO" id="GO:0071949">
    <property type="term" value="F:FAD binding"/>
    <property type="evidence" value="ECO:0007669"/>
    <property type="project" value="InterPro"/>
</dbReference>
<comment type="caution">
    <text evidence="4">The sequence shown here is derived from an EMBL/GenBank/DDBJ whole genome shotgun (WGS) entry which is preliminary data.</text>
</comment>
<keyword evidence="5" id="KW-1185">Reference proteome</keyword>
<evidence type="ECO:0000313" key="5">
    <source>
        <dbReference type="Proteomes" id="UP000450000"/>
    </source>
</evidence>
<gene>
    <name evidence="4" type="ORF">F7Q99_22575</name>
</gene>
<feature type="domain" description="FAD-binding" evidence="3">
    <location>
        <begin position="6"/>
        <end position="337"/>
    </location>
</feature>
<dbReference type="AlphaFoldDB" id="A0A6N7KU57"/>
<dbReference type="OrthoDB" id="9782160at2"/>
<dbReference type="Gene3D" id="3.50.50.60">
    <property type="entry name" value="FAD/NAD(P)-binding domain"/>
    <property type="match status" value="1"/>
</dbReference>
<dbReference type="InterPro" id="IPR050493">
    <property type="entry name" value="FAD-dep_Monooxygenase_BioMet"/>
</dbReference>
<dbReference type="EMBL" id="WBOF01000001">
    <property type="protein sequence ID" value="MQS14971.1"/>
    <property type="molecule type" value="Genomic_DNA"/>
</dbReference>
<name>A0A6N7KU57_9ACTN</name>
<dbReference type="Proteomes" id="UP000450000">
    <property type="component" value="Unassembled WGS sequence"/>
</dbReference>
<sequence length="385" mass="40427">MTPSLRVLVHGGGIGGLTLATALARRGHHVDVAELRDGLEALGVGIIQPSNALHVMREIGVLDACLAVGFEWEVLTICDPDGATLAEIPQPRMGDAPSCNGIPRPALAKVLSTAAAEAGAALRFGTTIAELADDGAGVDVSLTDGHTGRYDLVVGFDGIGSPLRGRLYGDAYAPEYTGFANWRVTLPRSPEVRGVVMSAGDIEAKALLTPISDELMYLGSVFAEAEDFRPDPARAHEQLAERLAGFGGPIAEALARVTDPAAVVYSRISQVTVEEPWHVGRVVLAGDAAHASTPHLAQGAAMAVEDALVLARSLDAADDVPAALTAWEERRRPRAMWVQALSRAILKQETGTPTTPEEDGLLKVGIPGAAHVLVKPYWTTSRSEG</sequence>
<evidence type="ECO:0000313" key="4">
    <source>
        <dbReference type="EMBL" id="MQS14971.1"/>
    </source>
</evidence>
<reference evidence="4 5" key="1">
    <citation type="submission" date="2019-09" db="EMBL/GenBank/DDBJ databases">
        <title>Genome Sequences of Streptomyces kaniharaensis ATCC 21070.</title>
        <authorList>
            <person name="Zhu W."/>
            <person name="De Crecy-Lagard V."/>
            <person name="Richards N.G."/>
        </authorList>
    </citation>
    <scope>NUCLEOTIDE SEQUENCE [LARGE SCALE GENOMIC DNA]</scope>
    <source>
        <strain evidence="4 5">SF-557</strain>
    </source>
</reference>
<accession>A0A6N7KU57</accession>
<dbReference type="NCBIfam" id="NF005313">
    <property type="entry name" value="PRK06847.1"/>
    <property type="match status" value="1"/>
</dbReference>